<dbReference type="EMBL" id="JAKREW010000032">
    <property type="protein sequence ID" value="MCG7507968.1"/>
    <property type="molecule type" value="Genomic_DNA"/>
</dbReference>
<reference evidence="1 2" key="1">
    <citation type="submission" date="2022-02" db="EMBL/GenBank/DDBJ databases">
        <title>Draft genome sequence of Mezorhizobium retamae strain IRAMC:0171 isolated from Retama raetam nodules.</title>
        <authorList>
            <person name="Bengaied R."/>
            <person name="Sbissi I."/>
            <person name="Huber K."/>
            <person name="Ghodbane F."/>
            <person name="Nouioui I."/>
            <person name="Tarhouni M."/>
            <person name="Gtari M."/>
        </authorList>
    </citation>
    <scope>NUCLEOTIDE SEQUENCE [LARGE SCALE GENOMIC DNA]</scope>
    <source>
        <strain evidence="1 2">IRAMC:0171</strain>
    </source>
</reference>
<keyword evidence="2" id="KW-1185">Reference proteome</keyword>
<accession>A0ABS9QKJ7</accession>
<sequence>MIDHSLNDNEIGVLCPGCCYETKKKVGWVKTHTQMECRNCGSIVDIESRNFRAPRNTGADD</sequence>
<dbReference type="RefSeq" id="WP_239369487.1">
    <property type="nucleotide sequence ID" value="NZ_JAKREW010000032.1"/>
</dbReference>
<comment type="caution">
    <text evidence="1">The sequence shown here is derived from an EMBL/GenBank/DDBJ whole genome shotgun (WGS) entry which is preliminary data.</text>
</comment>
<gene>
    <name evidence="1" type="ORF">L4923_23285</name>
</gene>
<evidence type="ECO:0000313" key="1">
    <source>
        <dbReference type="EMBL" id="MCG7507968.1"/>
    </source>
</evidence>
<evidence type="ECO:0000313" key="2">
    <source>
        <dbReference type="Proteomes" id="UP001201701"/>
    </source>
</evidence>
<protein>
    <submittedName>
        <fullName evidence="1">Uncharacterized protein</fullName>
    </submittedName>
</protein>
<name>A0ABS9QKJ7_9HYPH</name>
<dbReference type="Proteomes" id="UP001201701">
    <property type="component" value="Unassembled WGS sequence"/>
</dbReference>
<organism evidence="1 2">
    <name type="scientific">Mesorhizobium retamae</name>
    <dbReference type="NCBI Taxonomy" id="2912854"/>
    <lineage>
        <taxon>Bacteria</taxon>
        <taxon>Pseudomonadati</taxon>
        <taxon>Pseudomonadota</taxon>
        <taxon>Alphaproteobacteria</taxon>
        <taxon>Hyphomicrobiales</taxon>
        <taxon>Phyllobacteriaceae</taxon>
        <taxon>Mesorhizobium</taxon>
    </lineage>
</organism>
<proteinExistence type="predicted"/>